<proteinExistence type="predicted"/>
<sequence length="55" mass="5902">MAGGNDLGVNLSSLRKKTPCTRIYIPYGLNVAYIQGFDFSVLSLTLLGTVPTSTH</sequence>
<keyword evidence="2" id="KW-1185">Reference proteome</keyword>
<gene>
    <name evidence="1" type="ORF">SCLCIDRAFT_1221112</name>
</gene>
<accession>A0A0C2ZS66</accession>
<evidence type="ECO:0000313" key="2">
    <source>
        <dbReference type="Proteomes" id="UP000053989"/>
    </source>
</evidence>
<dbReference type="Proteomes" id="UP000053989">
    <property type="component" value="Unassembled WGS sequence"/>
</dbReference>
<protein>
    <submittedName>
        <fullName evidence="1">Uncharacterized protein</fullName>
    </submittedName>
</protein>
<dbReference type="EMBL" id="KN822135">
    <property type="protein sequence ID" value="KIM55427.1"/>
    <property type="molecule type" value="Genomic_DNA"/>
</dbReference>
<dbReference type="HOGENOM" id="CLU_3033674_0_0_1"/>
<dbReference type="InParanoid" id="A0A0C2ZS66"/>
<organism evidence="1 2">
    <name type="scientific">Scleroderma citrinum Foug A</name>
    <dbReference type="NCBI Taxonomy" id="1036808"/>
    <lineage>
        <taxon>Eukaryota</taxon>
        <taxon>Fungi</taxon>
        <taxon>Dikarya</taxon>
        <taxon>Basidiomycota</taxon>
        <taxon>Agaricomycotina</taxon>
        <taxon>Agaricomycetes</taxon>
        <taxon>Agaricomycetidae</taxon>
        <taxon>Boletales</taxon>
        <taxon>Sclerodermatineae</taxon>
        <taxon>Sclerodermataceae</taxon>
        <taxon>Scleroderma</taxon>
    </lineage>
</organism>
<reference evidence="2" key="2">
    <citation type="submission" date="2015-01" db="EMBL/GenBank/DDBJ databases">
        <title>Evolutionary Origins and Diversification of the Mycorrhizal Mutualists.</title>
        <authorList>
            <consortium name="DOE Joint Genome Institute"/>
            <consortium name="Mycorrhizal Genomics Consortium"/>
            <person name="Kohler A."/>
            <person name="Kuo A."/>
            <person name="Nagy L.G."/>
            <person name="Floudas D."/>
            <person name="Copeland A."/>
            <person name="Barry K.W."/>
            <person name="Cichocki N."/>
            <person name="Veneault-Fourrey C."/>
            <person name="LaButti K."/>
            <person name="Lindquist E.A."/>
            <person name="Lipzen A."/>
            <person name="Lundell T."/>
            <person name="Morin E."/>
            <person name="Murat C."/>
            <person name="Riley R."/>
            <person name="Ohm R."/>
            <person name="Sun H."/>
            <person name="Tunlid A."/>
            <person name="Henrissat B."/>
            <person name="Grigoriev I.V."/>
            <person name="Hibbett D.S."/>
            <person name="Martin F."/>
        </authorList>
    </citation>
    <scope>NUCLEOTIDE SEQUENCE [LARGE SCALE GENOMIC DNA]</scope>
    <source>
        <strain evidence="2">Foug A</strain>
    </source>
</reference>
<dbReference type="AlphaFoldDB" id="A0A0C2ZS66"/>
<evidence type="ECO:0000313" key="1">
    <source>
        <dbReference type="EMBL" id="KIM55427.1"/>
    </source>
</evidence>
<name>A0A0C2ZS66_9AGAM</name>
<reference evidence="1 2" key="1">
    <citation type="submission" date="2014-04" db="EMBL/GenBank/DDBJ databases">
        <authorList>
            <consortium name="DOE Joint Genome Institute"/>
            <person name="Kuo A."/>
            <person name="Kohler A."/>
            <person name="Nagy L.G."/>
            <person name="Floudas D."/>
            <person name="Copeland A."/>
            <person name="Barry K.W."/>
            <person name="Cichocki N."/>
            <person name="Veneault-Fourrey C."/>
            <person name="LaButti K."/>
            <person name="Lindquist E.A."/>
            <person name="Lipzen A."/>
            <person name="Lundell T."/>
            <person name="Morin E."/>
            <person name="Murat C."/>
            <person name="Sun H."/>
            <person name="Tunlid A."/>
            <person name="Henrissat B."/>
            <person name="Grigoriev I.V."/>
            <person name="Hibbett D.S."/>
            <person name="Martin F."/>
            <person name="Nordberg H.P."/>
            <person name="Cantor M.N."/>
            <person name="Hua S.X."/>
        </authorList>
    </citation>
    <scope>NUCLEOTIDE SEQUENCE [LARGE SCALE GENOMIC DNA]</scope>
    <source>
        <strain evidence="1 2">Foug A</strain>
    </source>
</reference>